<dbReference type="SUPFAM" id="SSF52833">
    <property type="entry name" value="Thioredoxin-like"/>
    <property type="match status" value="1"/>
</dbReference>
<organism evidence="1 2">
    <name type="scientific">Petrolisthes manimaculis</name>
    <dbReference type="NCBI Taxonomy" id="1843537"/>
    <lineage>
        <taxon>Eukaryota</taxon>
        <taxon>Metazoa</taxon>
        <taxon>Ecdysozoa</taxon>
        <taxon>Arthropoda</taxon>
        <taxon>Crustacea</taxon>
        <taxon>Multicrustacea</taxon>
        <taxon>Malacostraca</taxon>
        <taxon>Eumalacostraca</taxon>
        <taxon>Eucarida</taxon>
        <taxon>Decapoda</taxon>
        <taxon>Pleocyemata</taxon>
        <taxon>Anomura</taxon>
        <taxon>Galatheoidea</taxon>
        <taxon>Porcellanidae</taxon>
        <taxon>Petrolisthes</taxon>
    </lineage>
</organism>
<name>A0AAE1TUN7_9EUCA</name>
<keyword evidence="2" id="KW-1185">Reference proteome</keyword>
<reference evidence="1" key="1">
    <citation type="submission" date="2023-11" db="EMBL/GenBank/DDBJ databases">
        <title>Genome assemblies of two species of porcelain crab, Petrolisthes cinctipes and Petrolisthes manimaculis (Anomura: Porcellanidae).</title>
        <authorList>
            <person name="Angst P."/>
        </authorList>
    </citation>
    <scope>NUCLEOTIDE SEQUENCE</scope>
    <source>
        <strain evidence="1">PB745_02</strain>
        <tissue evidence="1">Gill</tissue>
    </source>
</reference>
<dbReference type="EMBL" id="JAWZYT010003307">
    <property type="protein sequence ID" value="KAK4299058.1"/>
    <property type="molecule type" value="Genomic_DNA"/>
</dbReference>
<protein>
    <recommendedName>
        <fullName evidence="3">Glutathione peroxidase</fullName>
    </recommendedName>
</protein>
<dbReference type="InterPro" id="IPR036249">
    <property type="entry name" value="Thioredoxin-like_sf"/>
</dbReference>
<comment type="caution">
    <text evidence="1">The sequence shown here is derived from an EMBL/GenBank/DDBJ whole genome shotgun (WGS) entry which is preliminary data.</text>
</comment>
<gene>
    <name evidence="1" type="ORF">Pmani_028648</name>
</gene>
<accession>A0AAE1TUN7</accession>
<evidence type="ECO:0000313" key="2">
    <source>
        <dbReference type="Proteomes" id="UP001292094"/>
    </source>
</evidence>
<dbReference type="Proteomes" id="UP001292094">
    <property type="component" value="Unassembled WGS sequence"/>
</dbReference>
<evidence type="ECO:0008006" key="3">
    <source>
        <dbReference type="Google" id="ProtNLM"/>
    </source>
</evidence>
<dbReference type="AlphaFoldDB" id="A0AAE1TUN7"/>
<sequence length="79" mass="8505">MEGGLLANYIVRMLWAGAVLVAAVGVASGSGVSRRACYHHQAAGDSIYDLVETDLLEQRNISFSDYRGKVLLVTNVATY</sequence>
<evidence type="ECO:0000313" key="1">
    <source>
        <dbReference type="EMBL" id="KAK4299058.1"/>
    </source>
</evidence>
<dbReference type="Gene3D" id="3.40.30.10">
    <property type="entry name" value="Glutaredoxin"/>
    <property type="match status" value="1"/>
</dbReference>
<proteinExistence type="predicted"/>